<organism evidence="6 7">
    <name type="scientific">Brachyspira hyodysenteriae (strain ATCC 49526 / WA1)</name>
    <dbReference type="NCBI Taxonomy" id="565034"/>
    <lineage>
        <taxon>Bacteria</taxon>
        <taxon>Pseudomonadati</taxon>
        <taxon>Spirochaetota</taxon>
        <taxon>Spirochaetia</taxon>
        <taxon>Brachyspirales</taxon>
        <taxon>Brachyspiraceae</taxon>
        <taxon>Brachyspira</taxon>
    </lineage>
</organism>
<dbReference type="EMBL" id="CP001357">
    <property type="protein sequence ID" value="ACN85113.1"/>
    <property type="molecule type" value="Genomic_DNA"/>
</dbReference>
<feature type="domain" description="ABC transporter" evidence="5">
    <location>
        <begin position="2"/>
        <end position="231"/>
    </location>
</feature>
<evidence type="ECO:0000256" key="2">
    <source>
        <dbReference type="ARBA" id="ARBA00022448"/>
    </source>
</evidence>
<sequence length="316" mass="35661">MISVENLNKYYGDFHALKGVSFEINAGEIVGILGPNGAGKSTTLRILTCYLSPTSGNAIIDGKSILNNEREVKKVIGYLPESAPLYDDMSVFDYLIYMAEIQELERSRLSERLHYVVNACSLKDVISKSIGELSKGYKQRVGIAGAIIHDPKILILDEPTNGLDPNQIVEIRELIKELGKEKTVLISTHILSEVEATCSRAIIINQGNVIADADPKHLSLNNNSKENKVSVRIKLSIKTNDDKNKIIEKLKKIENIYDVKAEDNGDLKDITIYSNEEEPREKIYSFIKNTDWIIYEMFRERENLEEVFHTLTKGDK</sequence>
<dbReference type="AlphaFoldDB" id="A0A3B6VFF9"/>
<keyword evidence="7" id="KW-1185">Reference proteome</keyword>
<reference evidence="6 7" key="1">
    <citation type="journal article" date="2009" name="PLoS ONE">
        <title>Genome sequence of the pathogenic intestinal spirochete Brachyspira hyodysenteriae reveals adaptations to its lifestyle in the porcine large intestine.</title>
        <authorList>
            <person name="Bellgard M.I."/>
            <person name="Wanchanthuek P."/>
            <person name="La T."/>
            <person name="Ryan K."/>
            <person name="Moolhuijzen P."/>
            <person name="Albertyn Z."/>
            <person name="Shaban B."/>
            <person name="Motro Y."/>
            <person name="Dunn D.S."/>
            <person name="Schibeci D."/>
            <person name="Hunter A."/>
            <person name="Barrero R."/>
            <person name="Phillips N.D."/>
            <person name="Hampson D.J."/>
        </authorList>
    </citation>
    <scope>NUCLEOTIDE SEQUENCE [LARGE SCALE GENOMIC DNA]</scope>
    <source>
        <strain evidence="7">ATCC 49526 / WA1</strain>
    </source>
</reference>
<dbReference type="InterPro" id="IPR003593">
    <property type="entry name" value="AAA+_ATPase"/>
</dbReference>
<keyword evidence="2" id="KW-0813">Transport</keyword>
<dbReference type="SMART" id="SM00382">
    <property type="entry name" value="AAA"/>
    <property type="match status" value="1"/>
</dbReference>
<dbReference type="InterPro" id="IPR027417">
    <property type="entry name" value="P-loop_NTPase"/>
</dbReference>
<name>A0A3B6VFF9_BRAHW</name>
<dbReference type="GO" id="GO:0005524">
    <property type="term" value="F:ATP binding"/>
    <property type="evidence" value="ECO:0007669"/>
    <property type="project" value="UniProtKB-KW"/>
</dbReference>
<keyword evidence="4" id="KW-0067">ATP-binding</keyword>
<evidence type="ECO:0000256" key="4">
    <source>
        <dbReference type="ARBA" id="ARBA00022840"/>
    </source>
</evidence>
<comment type="similarity">
    <text evidence="1">Belongs to the ABC transporter superfamily.</text>
</comment>
<dbReference type="GeneID" id="63963794"/>
<keyword evidence="3" id="KW-0547">Nucleotide-binding</keyword>
<gene>
    <name evidence="6" type="ordered locus">BHWA1_02662</name>
</gene>
<evidence type="ECO:0000256" key="1">
    <source>
        <dbReference type="ARBA" id="ARBA00005417"/>
    </source>
</evidence>
<protein>
    <submittedName>
        <fullName evidence="6">ABC-type multidrug transport system, ATPase component</fullName>
    </submittedName>
</protein>
<dbReference type="KEGG" id="bhy:BHWA1_02662"/>
<dbReference type="Gene3D" id="3.40.50.300">
    <property type="entry name" value="P-loop containing nucleotide triphosphate hydrolases"/>
    <property type="match status" value="1"/>
</dbReference>
<proteinExistence type="inferred from homology"/>
<dbReference type="InterPro" id="IPR003439">
    <property type="entry name" value="ABC_transporter-like_ATP-bd"/>
</dbReference>
<evidence type="ECO:0000256" key="3">
    <source>
        <dbReference type="ARBA" id="ARBA00022741"/>
    </source>
</evidence>
<accession>A0A3B6VFF9</accession>
<evidence type="ECO:0000313" key="7">
    <source>
        <dbReference type="Proteomes" id="UP000001803"/>
    </source>
</evidence>
<dbReference type="PANTHER" id="PTHR43335:SF4">
    <property type="entry name" value="ABC TRANSPORTER, ATP-BINDING PROTEIN"/>
    <property type="match status" value="1"/>
</dbReference>
<dbReference type="GO" id="GO:0016887">
    <property type="term" value="F:ATP hydrolysis activity"/>
    <property type="evidence" value="ECO:0007669"/>
    <property type="project" value="InterPro"/>
</dbReference>
<dbReference type="Proteomes" id="UP000001803">
    <property type="component" value="Chromosome"/>
</dbReference>
<evidence type="ECO:0000259" key="5">
    <source>
        <dbReference type="PROSITE" id="PS50893"/>
    </source>
</evidence>
<dbReference type="PROSITE" id="PS50893">
    <property type="entry name" value="ABC_TRANSPORTER_2"/>
    <property type="match status" value="1"/>
</dbReference>
<dbReference type="CDD" id="cd03230">
    <property type="entry name" value="ABC_DR_subfamily_A"/>
    <property type="match status" value="1"/>
</dbReference>
<dbReference type="PANTHER" id="PTHR43335">
    <property type="entry name" value="ABC TRANSPORTER, ATP-BINDING PROTEIN"/>
    <property type="match status" value="1"/>
</dbReference>
<evidence type="ECO:0000313" key="6">
    <source>
        <dbReference type="EMBL" id="ACN85113.1"/>
    </source>
</evidence>
<dbReference type="Pfam" id="PF00005">
    <property type="entry name" value="ABC_tran"/>
    <property type="match status" value="1"/>
</dbReference>
<dbReference type="STRING" id="565034.BHWA1_02662"/>
<dbReference type="RefSeq" id="WP_012672139.1">
    <property type="nucleotide sequence ID" value="NC_012225.1"/>
</dbReference>
<dbReference type="SUPFAM" id="SSF52540">
    <property type="entry name" value="P-loop containing nucleoside triphosphate hydrolases"/>
    <property type="match status" value="1"/>
</dbReference>